<dbReference type="OrthoDB" id="5775056at2759"/>
<dbReference type="GO" id="GO:0005576">
    <property type="term" value="C:extracellular region"/>
    <property type="evidence" value="ECO:0007669"/>
    <property type="project" value="UniProtKB-SubCell"/>
</dbReference>
<accession>A0A9P1IDB8</accession>
<dbReference type="InterPro" id="IPR038479">
    <property type="entry name" value="Transthyretin-like_sf"/>
</dbReference>
<dbReference type="SUPFAM" id="SSF49464">
    <property type="entry name" value="Carboxypeptidase regulatory domain-like"/>
    <property type="match status" value="1"/>
</dbReference>
<organism evidence="5 6">
    <name type="scientific">Caenorhabditis angaria</name>
    <dbReference type="NCBI Taxonomy" id="860376"/>
    <lineage>
        <taxon>Eukaryota</taxon>
        <taxon>Metazoa</taxon>
        <taxon>Ecdysozoa</taxon>
        <taxon>Nematoda</taxon>
        <taxon>Chromadorea</taxon>
        <taxon>Rhabditida</taxon>
        <taxon>Rhabditina</taxon>
        <taxon>Rhabditomorpha</taxon>
        <taxon>Rhabditoidea</taxon>
        <taxon>Rhabditidae</taxon>
        <taxon>Peloderinae</taxon>
        <taxon>Caenorhabditis</taxon>
    </lineage>
</organism>
<keyword evidence="3" id="KW-0964">Secreted</keyword>
<dbReference type="Pfam" id="PF01060">
    <property type="entry name" value="TTR-52"/>
    <property type="match status" value="1"/>
</dbReference>
<keyword evidence="6" id="KW-1185">Reference proteome</keyword>
<evidence type="ECO:0000256" key="3">
    <source>
        <dbReference type="ARBA" id="ARBA00022525"/>
    </source>
</evidence>
<dbReference type="InterPro" id="IPR001534">
    <property type="entry name" value="Transthyretin-like"/>
</dbReference>
<evidence type="ECO:0000313" key="6">
    <source>
        <dbReference type="Proteomes" id="UP001152747"/>
    </source>
</evidence>
<evidence type="ECO:0000256" key="1">
    <source>
        <dbReference type="ARBA" id="ARBA00004613"/>
    </source>
</evidence>
<dbReference type="Gene3D" id="2.60.40.3330">
    <property type="match status" value="1"/>
</dbReference>
<sequence length="164" mass="18656">MSISTFLAGLALVFMKDPNSIENIAVFGKVTCDGNPVENVTIIMVDDNFSIFDHILNFRTTNKNGKYRILGSPHDEDLNLLLIVEHNCHENRNIYTRKLIESYSQYRIPLHTLEEHGFDYEFNIELRNNHGVHSSSPGLYVWRAAADIKTVASNSAEDLKNAIF</sequence>
<protein>
    <submittedName>
        <fullName evidence="5">Uncharacterized protein</fullName>
    </submittedName>
</protein>
<dbReference type="PANTHER" id="PTHR21700">
    <property type="entry name" value="TRANSTHYRETIN-LIKE FAMILY PROTEIN-RELATED"/>
    <property type="match status" value="1"/>
</dbReference>
<comment type="subcellular location">
    <subcellularLocation>
        <location evidence="1">Secreted</location>
    </subcellularLocation>
</comment>
<evidence type="ECO:0000256" key="4">
    <source>
        <dbReference type="ARBA" id="ARBA00022729"/>
    </source>
</evidence>
<dbReference type="GO" id="GO:0009986">
    <property type="term" value="C:cell surface"/>
    <property type="evidence" value="ECO:0007669"/>
    <property type="project" value="InterPro"/>
</dbReference>
<dbReference type="PANTHER" id="PTHR21700:SF5">
    <property type="entry name" value="TRANSTHYRETIN-RELATED FAMILY DOMAIN"/>
    <property type="match status" value="1"/>
</dbReference>
<dbReference type="EMBL" id="CANHGI010000002">
    <property type="protein sequence ID" value="CAI5443084.1"/>
    <property type="molecule type" value="Genomic_DNA"/>
</dbReference>
<reference evidence="5" key="1">
    <citation type="submission" date="2022-11" db="EMBL/GenBank/DDBJ databases">
        <authorList>
            <person name="Kikuchi T."/>
        </authorList>
    </citation>
    <scope>NUCLEOTIDE SEQUENCE</scope>
    <source>
        <strain evidence="5">PS1010</strain>
    </source>
</reference>
<name>A0A9P1IDB8_9PELO</name>
<keyword evidence="4" id="KW-0732">Signal</keyword>
<dbReference type="InterPro" id="IPR008969">
    <property type="entry name" value="CarboxyPept-like_regulatory"/>
</dbReference>
<comment type="caution">
    <text evidence="5">The sequence shown here is derived from an EMBL/GenBank/DDBJ whole genome shotgun (WGS) entry which is preliminary data.</text>
</comment>
<proteinExistence type="inferred from homology"/>
<evidence type="ECO:0000256" key="2">
    <source>
        <dbReference type="ARBA" id="ARBA00010112"/>
    </source>
</evidence>
<comment type="similarity">
    <text evidence="2">Belongs to the nematode transthyretin-like family.</text>
</comment>
<gene>
    <name evidence="5" type="ORF">CAMP_LOCUS5721</name>
</gene>
<dbReference type="AlphaFoldDB" id="A0A9P1IDB8"/>
<evidence type="ECO:0000313" key="5">
    <source>
        <dbReference type="EMBL" id="CAI5443084.1"/>
    </source>
</evidence>
<dbReference type="Proteomes" id="UP001152747">
    <property type="component" value="Unassembled WGS sequence"/>
</dbReference>